<name>A0A4U8YGR3_9BACT</name>
<comment type="subcellular location">
    <subcellularLocation>
        <location evidence="1">Cell membrane</location>
        <topology evidence="1">Multi-pass membrane protein</topology>
    </subcellularLocation>
</comment>
<dbReference type="EMBL" id="CAADHO010000001">
    <property type="protein sequence ID" value="VFQ42605.1"/>
    <property type="molecule type" value="Genomic_DNA"/>
</dbReference>
<feature type="transmembrane region" description="Helical" evidence="6">
    <location>
        <begin position="195"/>
        <end position="213"/>
    </location>
</feature>
<keyword evidence="9" id="KW-1185">Reference proteome</keyword>
<dbReference type="CDD" id="cd16015">
    <property type="entry name" value="LTA_synthase"/>
    <property type="match status" value="1"/>
</dbReference>
<evidence type="ECO:0000259" key="7">
    <source>
        <dbReference type="Pfam" id="PF00884"/>
    </source>
</evidence>
<dbReference type="Gene3D" id="3.40.720.10">
    <property type="entry name" value="Alkaline Phosphatase, subunit A"/>
    <property type="match status" value="1"/>
</dbReference>
<evidence type="ECO:0000256" key="6">
    <source>
        <dbReference type="SAM" id="Phobius"/>
    </source>
</evidence>
<organism evidence="8 9">
    <name type="scientific">Desulfoluna butyratoxydans</name>
    <dbReference type="NCBI Taxonomy" id="231438"/>
    <lineage>
        <taxon>Bacteria</taxon>
        <taxon>Pseudomonadati</taxon>
        <taxon>Thermodesulfobacteriota</taxon>
        <taxon>Desulfobacteria</taxon>
        <taxon>Desulfobacterales</taxon>
        <taxon>Desulfolunaceae</taxon>
        <taxon>Desulfoluna</taxon>
    </lineage>
</organism>
<evidence type="ECO:0000313" key="9">
    <source>
        <dbReference type="Proteomes" id="UP000507962"/>
    </source>
</evidence>
<dbReference type="AlphaFoldDB" id="A0A4U8YGR3"/>
<sequence length="671" mass="75120">MQYPRKLRLSWKAFCVELQKDMKLLLFLILTLQLYRLFVLVMFRDAVTGSIGLTDYILAFFSGLRFDGRVSVLVLIPTFLTSIMCAFADVSRGATVVRAWMARIALLLNAVVFSVNFMFVTEYKDTFNQWIFGAVYDDFGAVIKSAWTSYPVVTITVATVLFYLLALKCALRLIKTPVFPDAWFSYLGKSLPMKAVTVACMLCIVTFCGRGSVVSRPVQLKDASVTRDSFLNRMVLNPWSALRYTVKHHKKVASAAGLESILPDGDMQGAVRSLFGEVPGNSLDAAMARTSRGAAAQRPKHIFYFVMESMDSWSTLERYRSLNLMPEMARLGKEGMQVRSFISASSGTMVSLSAIMTGLPDVGVITNYQPAAQKPFPTSMAPQFKDLGYETNLFYGGYLSWQRLEDFALNQGFDRCYGGNHMGDWLKGNEWGVDDGDLFDFILKQLDKETPSFNLILSTTYHPPYDLDVYGKGFSLKEIPPELSDVYDGKIPLATFGHLWYADHELGRFVREAEKRFPKALFAITGDHWSRKFLNEHPSLYESRSVPFVLYGKEVLSGVPIPKQVAGSHLDIMPTLLDLAAPKGHTYHSLGSSMLDPDRRQVGIGRGMMVTPGYMISGNRVEHLPYAEEAEAPDTGEVSRLVRSWRALGWWRIMKGSSLPSSSKEMAGLTP</sequence>
<keyword evidence="5 6" id="KW-0472">Membrane</keyword>
<dbReference type="InterPro" id="IPR000917">
    <property type="entry name" value="Sulfatase_N"/>
</dbReference>
<evidence type="ECO:0000256" key="3">
    <source>
        <dbReference type="ARBA" id="ARBA00022692"/>
    </source>
</evidence>
<feature type="transmembrane region" description="Helical" evidence="6">
    <location>
        <begin position="24"/>
        <end position="43"/>
    </location>
</feature>
<dbReference type="InterPro" id="IPR050448">
    <property type="entry name" value="OpgB/LTA_synthase_biosynth"/>
</dbReference>
<feature type="transmembrane region" description="Helical" evidence="6">
    <location>
        <begin position="152"/>
        <end position="174"/>
    </location>
</feature>
<keyword evidence="4 6" id="KW-1133">Transmembrane helix</keyword>
<feature type="transmembrane region" description="Helical" evidence="6">
    <location>
        <begin position="100"/>
        <end position="120"/>
    </location>
</feature>
<evidence type="ECO:0000256" key="1">
    <source>
        <dbReference type="ARBA" id="ARBA00004651"/>
    </source>
</evidence>
<gene>
    <name evidence="8" type="ORF">MSL71_2260</name>
</gene>
<protein>
    <submittedName>
        <fullName evidence="8">Sulfatase n-terminal</fullName>
    </submittedName>
</protein>
<keyword evidence="2" id="KW-1003">Cell membrane</keyword>
<dbReference type="SUPFAM" id="SSF53649">
    <property type="entry name" value="Alkaline phosphatase-like"/>
    <property type="match status" value="1"/>
</dbReference>
<keyword evidence="3 6" id="KW-0812">Transmembrane</keyword>
<evidence type="ECO:0000256" key="5">
    <source>
        <dbReference type="ARBA" id="ARBA00023136"/>
    </source>
</evidence>
<dbReference type="GO" id="GO:0005886">
    <property type="term" value="C:plasma membrane"/>
    <property type="evidence" value="ECO:0007669"/>
    <property type="project" value="UniProtKB-SubCell"/>
</dbReference>
<dbReference type="PANTHER" id="PTHR47371">
    <property type="entry name" value="LIPOTEICHOIC ACID SYNTHASE"/>
    <property type="match status" value="1"/>
</dbReference>
<evidence type="ECO:0000256" key="2">
    <source>
        <dbReference type="ARBA" id="ARBA00022475"/>
    </source>
</evidence>
<dbReference type="PANTHER" id="PTHR47371:SF3">
    <property type="entry name" value="PHOSPHOGLYCEROL TRANSFERASE I"/>
    <property type="match status" value="1"/>
</dbReference>
<accession>A0A4U8YGR3</accession>
<dbReference type="Pfam" id="PF00884">
    <property type="entry name" value="Sulfatase"/>
    <property type="match status" value="1"/>
</dbReference>
<dbReference type="InterPro" id="IPR017850">
    <property type="entry name" value="Alkaline_phosphatase_core_sf"/>
</dbReference>
<feature type="transmembrane region" description="Helical" evidence="6">
    <location>
        <begin position="70"/>
        <end position="88"/>
    </location>
</feature>
<proteinExistence type="predicted"/>
<evidence type="ECO:0000313" key="8">
    <source>
        <dbReference type="EMBL" id="VFQ42605.1"/>
    </source>
</evidence>
<feature type="domain" description="Sulfatase N-terminal" evidence="7">
    <location>
        <begin position="301"/>
        <end position="580"/>
    </location>
</feature>
<dbReference type="Proteomes" id="UP000507962">
    <property type="component" value="Unassembled WGS sequence"/>
</dbReference>
<evidence type="ECO:0000256" key="4">
    <source>
        <dbReference type="ARBA" id="ARBA00022989"/>
    </source>
</evidence>
<reference evidence="8 9" key="1">
    <citation type="submission" date="2019-03" db="EMBL/GenBank/DDBJ databases">
        <authorList>
            <person name="Nijsse B."/>
        </authorList>
    </citation>
    <scope>NUCLEOTIDE SEQUENCE [LARGE SCALE GENOMIC DNA]</scope>
    <source>
        <strain evidence="8">Desulfoluna butyratoxydans MSL71</strain>
    </source>
</reference>